<dbReference type="GO" id="GO:0008757">
    <property type="term" value="F:S-adenosylmethionine-dependent methyltransferase activity"/>
    <property type="evidence" value="ECO:0007669"/>
    <property type="project" value="InterPro"/>
</dbReference>
<dbReference type="RefSeq" id="WP_168875302.1">
    <property type="nucleotide sequence ID" value="NZ_JABAIM010000001.1"/>
</dbReference>
<reference evidence="2 3" key="1">
    <citation type="submission" date="2020-04" db="EMBL/GenBank/DDBJ databases">
        <title>Draft genome of Leeia sp. IMCC25680.</title>
        <authorList>
            <person name="Song J."/>
            <person name="Cho J.-C."/>
        </authorList>
    </citation>
    <scope>NUCLEOTIDE SEQUENCE [LARGE SCALE GENOMIC DNA]</scope>
    <source>
        <strain evidence="2 3">IMCC25680</strain>
    </source>
</reference>
<organism evidence="2 3">
    <name type="scientific">Leeia aquatica</name>
    <dbReference type="NCBI Taxonomy" id="2725557"/>
    <lineage>
        <taxon>Bacteria</taxon>
        <taxon>Pseudomonadati</taxon>
        <taxon>Pseudomonadota</taxon>
        <taxon>Betaproteobacteria</taxon>
        <taxon>Neisseriales</taxon>
        <taxon>Leeiaceae</taxon>
        <taxon>Leeia</taxon>
    </lineage>
</organism>
<keyword evidence="2" id="KW-0489">Methyltransferase</keyword>
<accession>A0A847S4F4</accession>
<gene>
    <name evidence="2" type="ORF">HF682_00475</name>
</gene>
<dbReference type="CDD" id="cd02440">
    <property type="entry name" value="AdoMet_MTases"/>
    <property type="match status" value="1"/>
</dbReference>
<protein>
    <submittedName>
        <fullName evidence="2">Methyltransferase domain-containing protein</fullName>
    </submittedName>
</protein>
<evidence type="ECO:0000313" key="3">
    <source>
        <dbReference type="Proteomes" id="UP000587991"/>
    </source>
</evidence>
<dbReference type="InterPro" id="IPR013216">
    <property type="entry name" value="Methyltransf_11"/>
</dbReference>
<dbReference type="Gene3D" id="3.40.50.150">
    <property type="entry name" value="Vaccinia Virus protein VP39"/>
    <property type="match status" value="1"/>
</dbReference>
<proteinExistence type="predicted"/>
<dbReference type="GO" id="GO:0032259">
    <property type="term" value="P:methylation"/>
    <property type="evidence" value="ECO:0007669"/>
    <property type="project" value="UniProtKB-KW"/>
</dbReference>
<dbReference type="SUPFAM" id="SSF53335">
    <property type="entry name" value="S-adenosyl-L-methionine-dependent methyltransferases"/>
    <property type="match status" value="1"/>
</dbReference>
<dbReference type="Pfam" id="PF08241">
    <property type="entry name" value="Methyltransf_11"/>
    <property type="match status" value="1"/>
</dbReference>
<dbReference type="AlphaFoldDB" id="A0A847S4F4"/>
<dbReference type="EMBL" id="JABAIM010000001">
    <property type="protein sequence ID" value="NLR73635.1"/>
    <property type="molecule type" value="Genomic_DNA"/>
</dbReference>
<comment type="caution">
    <text evidence="2">The sequence shown here is derived from an EMBL/GenBank/DDBJ whole genome shotgun (WGS) entry which is preliminary data.</text>
</comment>
<dbReference type="Proteomes" id="UP000587991">
    <property type="component" value="Unassembled WGS sequence"/>
</dbReference>
<keyword evidence="2" id="KW-0808">Transferase</keyword>
<evidence type="ECO:0000259" key="1">
    <source>
        <dbReference type="Pfam" id="PF08241"/>
    </source>
</evidence>
<evidence type="ECO:0000313" key="2">
    <source>
        <dbReference type="EMBL" id="NLR73635.1"/>
    </source>
</evidence>
<dbReference type="InterPro" id="IPR029063">
    <property type="entry name" value="SAM-dependent_MTases_sf"/>
</dbReference>
<keyword evidence="3" id="KW-1185">Reference proteome</keyword>
<feature type="domain" description="Methyltransferase type 11" evidence="1">
    <location>
        <begin position="69"/>
        <end position="126"/>
    </location>
</feature>
<name>A0A847S4F4_9NEIS</name>
<sequence>MSTWSGQNSSASMQRLADWFAQPLGQYLLNREADWFGRTLDEQYGWTAVQLGLPQVNLMANCRVRQRLLLGRGECVHIAADTAALPFANASIDVLLLPHVLDFCADPHQVIREAQRVLIPDGKLLISGFNPYSLWGMRRLLNARPEPWNGNFISLPRLKDWLALLGFEMRASAMTCYIPPLSQPKWQQRWRFMEPAGNRWWPAAGAVYCLQASKQVLGMRLTGLIKPRRLVRKPRLVSAHPDVQQEQHE</sequence>